<accession>A0A840N7X7</accession>
<evidence type="ECO:0000313" key="2">
    <source>
        <dbReference type="Proteomes" id="UP000580474"/>
    </source>
</evidence>
<gene>
    <name evidence="1" type="ORF">BJ969_001168</name>
</gene>
<reference evidence="1 2" key="1">
    <citation type="submission" date="2020-08" db="EMBL/GenBank/DDBJ databases">
        <title>Sequencing the genomes of 1000 actinobacteria strains.</title>
        <authorList>
            <person name="Klenk H.-P."/>
        </authorList>
    </citation>
    <scope>NUCLEOTIDE SEQUENCE [LARGE SCALE GENOMIC DNA]</scope>
    <source>
        <strain evidence="1 2">DSM 45582</strain>
    </source>
</reference>
<organism evidence="1 2">
    <name type="scientific">Saccharopolyspora gloriosae</name>
    <dbReference type="NCBI Taxonomy" id="455344"/>
    <lineage>
        <taxon>Bacteria</taxon>
        <taxon>Bacillati</taxon>
        <taxon>Actinomycetota</taxon>
        <taxon>Actinomycetes</taxon>
        <taxon>Pseudonocardiales</taxon>
        <taxon>Pseudonocardiaceae</taxon>
        <taxon>Saccharopolyspora</taxon>
    </lineage>
</organism>
<name>A0A840N7X7_9PSEU</name>
<keyword evidence="2" id="KW-1185">Reference proteome</keyword>
<dbReference type="AlphaFoldDB" id="A0A840N7X7"/>
<protein>
    <submittedName>
        <fullName evidence="1">Uncharacterized protein</fullName>
    </submittedName>
</protein>
<proteinExistence type="predicted"/>
<sequence>MGVWLGLRSPARLGVWRRVLKPSPVWACGCGGAWKVGFRDCFHGSCCFGVRVAEPQRLPRCGIFFPSGSATRKKAVLARKPLRTRRSSAFRRGLFAARIQARLRRKADLLRRPLHGFAAKARPSAARQAGFAAHCTTSPQRHGLRPPGRLASPPTARLRRKGTAFGRQAGWLRCPLHDFAAKARPSAAGRTSLRSSSARVRCDCSGSCGGGSWGDLGGWEWIDRVFGGWCTSSVTAAPLTRCRYVDYARVNGACCSSC</sequence>
<dbReference type="EMBL" id="JACHIV010000001">
    <property type="protein sequence ID" value="MBB5068080.1"/>
    <property type="molecule type" value="Genomic_DNA"/>
</dbReference>
<comment type="caution">
    <text evidence="1">The sequence shown here is derived from an EMBL/GenBank/DDBJ whole genome shotgun (WGS) entry which is preliminary data.</text>
</comment>
<evidence type="ECO:0000313" key="1">
    <source>
        <dbReference type="EMBL" id="MBB5068080.1"/>
    </source>
</evidence>
<dbReference type="Proteomes" id="UP000580474">
    <property type="component" value="Unassembled WGS sequence"/>
</dbReference>